<accession>A0A3S2PDT4</accession>
<keyword evidence="2" id="KW-0732">Signal</keyword>
<evidence type="ECO:0000313" key="3">
    <source>
        <dbReference type="EMBL" id="RVE71076.1"/>
    </source>
</evidence>
<gene>
    <name evidence="3" type="ORF">OJAV_G00070860</name>
</gene>
<reference evidence="3 4" key="2">
    <citation type="submission" date="2019-01" db="EMBL/GenBank/DDBJ databases">
        <title>A chromosome length genome reference of the Java medaka (oryzias javanicus).</title>
        <authorList>
            <person name="Herpin A."/>
            <person name="Takehana Y."/>
            <person name="Naruse K."/>
            <person name="Ansai S."/>
            <person name="Kawaguchi M."/>
        </authorList>
    </citation>
    <scope>NUCLEOTIDE SEQUENCE [LARGE SCALE GENOMIC DNA]</scope>
    <source>
        <strain evidence="3">RS831</strain>
        <tissue evidence="3">Whole body</tissue>
    </source>
</reference>
<reference evidence="3 4" key="1">
    <citation type="submission" date="2018-11" db="EMBL/GenBank/DDBJ databases">
        <authorList>
            <person name="Lopez-Roques C."/>
            <person name="Donnadieu C."/>
            <person name="Bouchez O."/>
            <person name="Klopp C."/>
            <person name="Cabau C."/>
            <person name="Zahm M."/>
        </authorList>
    </citation>
    <scope>NUCLEOTIDE SEQUENCE [LARGE SCALE GENOMIC DNA]</scope>
    <source>
        <strain evidence="3">RS831</strain>
        <tissue evidence="3">Whole body</tissue>
    </source>
</reference>
<dbReference type="Proteomes" id="UP000283210">
    <property type="component" value="Chromosome 7"/>
</dbReference>
<protein>
    <submittedName>
        <fullName evidence="3">Uncharacterized protein</fullName>
    </submittedName>
</protein>
<feature type="signal peptide" evidence="2">
    <location>
        <begin position="1"/>
        <end position="25"/>
    </location>
</feature>
<organism evidence="3 4">
    <name type="scientific">Oryzias javanicus</name>
    <name type="common">Javanese ricefish</name>
    <name type="synonym">Aplocheilus javanicus</name>
    <dbReference type="NCBI Taxonomy" id="123683"/>
    <lineage>
        <taxon>Eukaryota</taxon>
        <taxon>Metazoa</taxon>
        <taxon>Chordata</taxon>
        <taxon>Craniata</taxon>
        <taxon>Vertebrata</taxon>
        <taxon>Euteleostomi</taxon>
        <taxon>Actinopterygii</taxon>
        <taxon>Neopterygii</taxon>
        <taxon>Teleostei</taxon>
        <taxon>Neoteleostei</taxon>
        <taxon>Acanthomorphata</taxon>
        <taxon>Ovalentaria</taxon>
        <taxon>Atherinomorphae</taxon>
        <taxon>Beloniformes</taxon>
        <taxon>Adrianichthyidae</taxon>
        <taxon>Oryziinae</taxon>
        <taxon>Oryzias</taxon>
    </lineage>
</organism>
<keyword evidence="1" id="KW-1133">Transmembrane helix</keyword>
<keyword evidence="1" id="KW-0472">Membrane</keyword>
<keyword evidence="4" id="KW-1185">Reference proteome</keyword>
<dbReference type="AlphaFoldDB" id="A0A3S2PDT4"/>
<proteinExistence type="predicted"/>
<name>A0A3S2PDT4_ORYJA</name>
<feature type="transmembrane region" description="Helical" evidence="1">
    <location>
        <begin position="62"/>
        <end position="87"/>
    </location>
</feature>
<sequence length="104" mass="11707">MKVSQTLLWVLLLRGSCLLPPHTAAASVLDTTEVYDYDYDYTANYEDVTEKTEQPEPPGVLFYVRVILGIAIAILFIFPIVCLIFLWHKRVSSSGRSSGEHNVC</sequence>
<keyword evidence="1" id="KW-0812">Transmembrane</keyword>
<evidence type="ECO:0000256" key="2">
    <source>
        <dbReference type="SAM" id="SignalP"/>
    </source>
</evidence>
<evidence type="ECO:0000313" key="4">
    <source>
        <dbReference type="Proteomes" id="UP000283210"/>
    </source>
</evidence>
<evidence type="ECO:0000256" key="1">
    <source>
        <dbReference type="SAM" id="Phobius"/>
    </source>
</evidence>
<dbReference type="EMBL" id="CM012443">
    <property type="protein sequence ID" value="RVE71076.1"/>
    <property type="molecule type" value="Genomic_DNA"/>
</dbReference>
<feature type="chain" id="PRO_5018788879" evidence="2">
    <location>
        <begin position="26"/>
        <end position="104"/>
    </location>
</feature>